<comment type="caution">
    <text evidence="1">The sequence shown here is derived from an EMBL/GenBank/DDBJ whole genome shotgun (WGS) entry which is preliminary data.</text>
</comment>
<protein>
    <submittedName>
        <fullName evidence="1">Uncharacterized protein</fullName>
    </submittedName>
</protein>
<dbReference type="EMBL" id="MU003504">
    <property type="protein sequence ID" value="KAF2471752.1"/>
    <property type="molecule type" value="Genomic_DNA"/>
</dbReference>
<proteinExistence type="predicted"/>
<dbReference type="Proteomes" id="UP000799755">
    <property type="component" value="Unassembled WGS sequence"/>
</dbReference>
<sequence>MAMATFMSYLNIEGDSVVTGPVPLDPFLPNSANLFPKMINRINDSAWELWEFDAFSSDGETAVSVSFYRDARGIKEGGFHVDLNAIWPDGSKWGEELYFPESIITAEADLSSATVQFSVPERVNGTIELSSQGNGRESRLPGTEDSAKLGPAVYYMFPMGPADAKADLAFGVDDENGVVYERKLLVHADNGARGSMVRGWSAVAWPGIMTDAYYLSAVAGPYMLQLIRIVSSAATDFTPYVVARLYRNEKLLCAAQQLVDAQSSKNGVLAADAVVVEKVLEGDRGLTGAFRDKNRGYVVEFVEGAKGGMREEGKRWRFETSHKLAWWSEPTSAPGPQGTGKSGFIEAVFGGSGRHRFGDSDGEMTFEGAGVAGQLQLQ</sequence>
<reference evidence="1" key="1">
    <citation type="journal article" date="2020" name="Stud. Mycol.">
        <title>101 Dothideomycetes genomes: a test case for predicting lifestyles and emergence of pathogens.</title>
        <authorList>
            <person name="Haridas S."/>
            <person name="Albert R."/>
            <person name="Binder M."/>
            <person name="Bloem J."/>
            <person name="Labutti K."/>
            <person name="Salamov A."/>
            <person name="Andreopoulos B."/>
            <person name="Baker S."/>
            <person name="Barry K."/>
            <person name="Bills G."/>
            <person name="Bluhm B."/>
            <person name="Cannon C."/>
            <person name="Castanera R."/>
            <person name="Culley D."/>
            <person name="Daum C."/>
            <person name="Ezra D."/>
            <person name="Gonzalez J."/>
            <person name="Henrissat B."/>
            <person name="Kuo A."/>
            <person name="Liang C."/>
            <person name="Lipzen A."/>
            <person name="Lutzoni F."/>
            <person name="Magnuson J."/>
            <person name="Mondo S."/>
            <person name="Nolan M."/>
            <person name="Ohm R."/>
            <person name="Pangilinan J."/>
            <person name="Park H.-J."/>
            <person name="Ramirez L."/>
            <person name="Alfaro M."/>
            <person name="Sun H."/>
            <person name="Tritt A."/>
            <person name="Yoshinaga Y."/>
            <person name="Zwiers L.-H."/>
            <person name="Turgeon B."/>
            <person name="Goodwin S."/>
            <person name="Spatafora J."/>
            <person name="Crous P."/>
            <person name="Grigoriev I."/>
        </authorList>
    </citation>
    <scope>NUCLEOTIDE SEQUENCE</scope>
    <source>
        <strain evidence="1">ATCC 200398</strain>
    </source>
</reference>
<evidence type="ECO:0000313" key="1">
    <source>
        <dbReference type="EMBL" id="KAF2471752.1"/>
    </source>
</evidence>
<evidence type="ECO:0000313" key="2">
    <source>
        <dbReference type="Proteomes" id="UP000799755"/>
    </source>
</evidence>
<name>A0ACB6QY65_9PLEO</name>
<accession>A0ACB6QY65</accession>
<organism evidence="1 2">
    <name type="scientific">Lindgomyces ingoldianus</name>
    <dbReference type="NCBI Taxonomy" id="673940"/>
    <lineage>
        <taxon>Eukaryota</taxon>
        <taxon>Fungi</taxon>
        <taxon>Dikarya</taxon>
        <taxon>Ascomycota</taxon>
        <taxon>Pezizomycotina</taxon>
        <taxon>Dothideomycetes</taxon>
        <taxon>Pleosporomycetidae</taxon>
        <taxon>Pleosporales</taxon>
        <taxon>Lindgomycetaceae</taxon>
        <taxon>Lindgomyces</taxon>
    </lineage>
</organism>
<gene>
    <name evidence="1" type="ORF">BDR25DRAFT_333799</name>
</gene>
<keyword evidence="2" id="KW-1185">Reference proteome</keyword>